<dbReference type="SUPFAM" id="SSF52540">
    <property type="entry name" value="P-loop containing nucleoside triphosphate hydrolases"/>
    <property type="match status" value="1"/>
</dbReference>
<protein>
    <submittedName>
        <fullName evidence="1">Shikimate kinase</fullName>
    </submittedName>
</protein>
<reference evidence="1 2" key="1">
    <citation type="submission" date="2018-03" db="EMBL/GenBank/DDBJ databases">
        <title>Genomic Encyclopedia of Archaeal and Bacterial Type Strains, Phase II (KMG-II): from individual species to whole genera.</title>
        <authorList>
            <person name="Goeker M."/>
        </authorList>
    </citation>
    <scope>NUCLEOTIDE SEQUENCE [LARGE SCALE GENOMIC DNA]</scope>
    <source>
        <strain evidence="1 2">DSM 44720</strain>
    </source>
</reference>
<gene>
    <name evidence="1" type="ORF">CLV43_109259</name>
</gene>
<name>A0A2T0SXB7_9PSEU</name>
<dbReference type="Gene3D" id="3.40.50.300">
    <property type="entry name" value="P-loop containing nucleotide triphosphate hydrolases"/>
    <property type="match status" value="1"/>
</dbReference>
<comment type="caution">
    <text evidence="1">The sequence shown here is derived from an EMBL/GenBank/DDBJ whole genome shotgun (WGS) entry which is preliminary data.</text>
</comment>
<dbReference type="OrthoDB" id="5019413at2"/>
<dbReference type="Proteomes" id="UP000239494">
    <property type="component" value="Unassembled WGS sequence"/>
</dbReference>
<sequence>MPLIWITGTSGAGKSTLCAHLNSLGHPAVDADWEGYNHWVDRTTGLTVADPPDPVPPGWLDRFSWRVNRQQVEALAAGTEETTYLCGTVENEDDVRDLFALTICLVVDDETLEHRLLTRTTNTFGKHPEELAAALHHNAAVEPTYRSLGATIVDGTRPLDQVTRAVLEAALSSGCRSATHRPAAPA</sequence>
<keyword evidence="2" id="KW-1185">Reference proteome</keyword>
<evidence type="ECO:0000313" key="1">
    <source>
        <dbReference type="EMBL" id="PRY38039.1"/>
    </source>
</evidence>
<keyword evidence="1" id="KW-0808">Transferase</keyword>
<keyword evidence="1" id="KW-0418">Kinase</keyword>
<dbReference type="EMBL" id="PVTF01000009">
    <property type="protein sequence ID" value="PRY38039.1"/>
    <property type="molecule type" value="Genomic_DNA"/>
</dbReference>
<accession>A0A2T0SXB7</accession>
<dbReference type="Pfam" id="PF13238">
    <property type="entry name" value="AAA_18"/>
    <property type="match status" value="1"/>
</dbReference>
<evidence type="ECO:0000313" key="2">
    <source>
        <dbReference type="Proteomes" id="UP000239494"/>
    </source>
</evidence>
<dbReference type="GO" id="GO:0016301">
    <property type="term" value="F:kinase activity"/>
    <property type="evidence" value="ECO:0007669"/>
    <property type="project" value="UniProtKB-KW"/>
</dbReference>
<dbReference type="InterPro" id="IPR027417">
    <property type="entry name" value="P-loop_NTPase"/>
</dbReference>
<organism evidence="1 2">
    <name type="scientific">Umezawaea tangerina</name>
    <dbReference type="NCBI Taxonomy" id="84725"/>
    <lineage>
        <taxon>Bacteria</taxon>
        <taxon>Bacillati</taxon>
        <taxon>Actinomycetota</taxon>
        <taxon>Actinomycetes</taxon>
        <taxon>Pseudonocardiales</taxon>
        <taxon>Pseudonocardiaceae</taxon>
        <taxon>Umezawaea</taxon>
    </lineage>
</organism>
<proteinExistence type="predicted"/>
<dbReference type="AlphaFoldDB" id="A0A2T0SXB7"/>
<dbReference type="RefSeq" id="WP_106191032.1">
    <property type="nucleotide sequence ID" value="NZ_PVTF01000009.1"/>
</dbReference>